<dbReference type="SMART" id="SM00415">
    <property type="entry name" value="HSF"/>
    <property type="match status" value="1"/>
</dbReference>
<dbReference type="RefSeq" id="XP_070914902.1">
    <property type="nucleotide sequence ID" value="XM_071058801.1"/>
</dbReference>
<comment type="caution">
    <text evidence="9">The sequence shown here is derived from an EMBL/GenBank/DDBJ whole genome shotgun (WGS) entry which is preliminary data.</text>
</comment>
<dbReference type="PRINTS" id="PR00056">
    <property type="entry name" value="HSFDOMAIN"/>
</dbReference>
<keyword evidence="9" id="KW-0346">Stress response</keyword>
<dbReference type="GeneID" id="98174124"/>
<keyword evidence="3" id="KW-0238">DNA-binding</keyword>
<feature type="compositionally biased region" description="Polar residues" evidence="7">
    <location>
        <begin position="749"/>
        <end position="761"/>
    </location>
</feature>
<keyword evidence="4" id="KW-0539">Nucleus</keyword>
<evidence type="ECO:0000259" key="8">
    <source>
        <dbReference type="SMART" id="SM00415"/>
    </source>
</evidence>
<proteinExistence type="inferred from homology"/>
<feature type="domain" description="HSF-type DNA-binding" evidence="8">
    <location>
        <begin position="146"/>
        <end position="253"/>
    </location>
</feature>
<dbReference type="InterPro" id="IPR036390">
    <property type="entry name" value="WH_DNA-bd_sf"/>
</dbReference>
<gene>
    <name evidence="9" type="primary">CTA8</name>
    <name evidence="9" type="ORF">MFIFM68171_03380</name>
</gene>
<feature type="compositionally biased region" description="Basic residues" evidence="7">
    <location>
        <begin position="1"/>
        <end position="10"/>
    </location>
</feature>
<feature type="compositionally biased region" description="Acidic residues" evidence="7">
    <location>
        <begin position="267"/>
        <end position="277"/>
    </location>
</feature>
<evidence type="ECO:0000256" key="5">
    <source>
        <dbReference type="RuleBase" id="RU004020"/>
    </source>
</evidence>
<evidence type="ECO:0000256" key="2">
    <source>
        <dbReference type="ARBA" id="ARBA00006403"/>
    </source>
</evidence>
<feature type="compositionally biased region" description="Low complexity" evidence="7">
    <location>
        <begin position="723"/>
        <end position="741"/>
    </location>
</feature>
<evidence type="ECO:0000256" key="4">
    <source>
        <dbReference type="ARBA" id="ARBA00023242"/>
    </source>
</evidence>
<dbReference type="PANTHER" id="PTHR10015:SF427">
    <property type="entry name" value="HEAT SHOCK FACTOR PROTEIN"/>
    <property type="match status" value="1"/>
</dbReference>
<protein>
    <submittedName>
        <fullName evidence="9">Heat shock transcription factor</fullName>
    </submittedName>
</protein>
<comment type="similarity">
    <text evidence="2 5">Belongs to the HSF family.</text>
</comment>
<dbReference type="PANTHER" id="PTHR10015">
    <property type="entry name" value="HEAT SHOCK TRANSCRIPTION FACTOR"/>
    <property type="match status" value="1"/>
</dbReference>
<feature type="region of interest" description="Disordered" evidence="7">
    <location>
        <begin position="250"/>
        <end position="299"/>
    </location>
</feature>
<dbReference type="Gene3D" id="1.10.10.10">
    <property type="entry name" value="Winged helix-like DNA-binding domain superfamily/Winged helix DNA-binding domain"/>
    <property type="match status" value="1"/>
</dbReference>
<evidence type="ECO:0000256" key="7">
    <source>
        <dbReference type="SAM" id="MobiDB-lite"/>
    </source>
</evidence>
<dbReference type="Proteomes" id="UP001628179">
    <property type="component" value="Unassembled WGS sequence"/>
</dbReference>
<keyword evidence="10" id="KW-1185">Reference proteome</keyword>
<keyword evidence="6" id="KW-0175">Coiled coil</keyword>
<dbReference type="SUPFAM" id="SSF46785">
    <property type="entry name" value="Winged helix' DNA-binding domain"/>
    <property type="match status" value="1"/>
</dbReference>
<dbReference type="EMBL" id="BAAFSV010000002">
    <property type="protein sequence ID" value="GAB1313170.1"/>
    <property type="molecule type" value="Genomic_DNA"/>
</dbReference>
<organism evidence="9 10">
    <name type="scientific">Madurella fahalii</name>
    <dbReference type="NCBI Taxonomy" id="1157608"/>
    <lineage>
        <taxon>Eukaryota</taxon>
        <taxon>Fungi</taxon>
        <taxon>Dikarya</taxon>
        <taxon>Ascomycota</taxon>
        <taxon>Pezizomycotina</taxon>
        <taxon>Sordariomycetes</taxon>
        <taxon>Sordariomycetidae</taxon>
        <taxon>Sordariales</taxon>
        <taxon>Sordariales incertae sedis</taxon>
        <taxon>Madurella</taxon>
    </lineage>
</organism>
<comment type="subcellular location">
    <subcellularLocation>
        <location evidence="1">Nucleus</location>
    </subcellularLocation>
</comment>
<feature type="region of interest" description="Disordered" evidence="7">
    <location>
        <begin position="1"/>
        <end position="24"/>
    </location>
</feature>
<accession>A0ABQ0G6H0</accession>
<evidence type="ECO:0000313" key="10">
    <source>
        <dbReference type="Proteomes" id="UP001628179"/>
    </source>
</evidence>
<dbReference type="InterPro" id="IPR000232">
    <property type="entry name" value="HSF_DNA-bd"/>
</dbReference>
<name>A0ABQ0G6H0_9PEZI</name>
<evidence type="ECO:0000256" key="6">
    <source>
        <dbReference type="SAM" id="Coils"/>
    </source>
</evidence>
<reference evidence="9 10" key="1">
    <citation type="submission" date="2024-09" db="EMBL/GenBank/DDBJ databases">
        <title>Itraconazole resistance in Madurella fahalii resulting from another homologue of gene encoding cytochrome P450 14-alpha sterol demethylase (CYP51).</title>
        <authorList>
            <person name="Yoshioka I."/>
            <person name="Fahal A.H."/>
            <person name="Kaneko S."/>
            <person name="Yaguchi T."/>
        </authorList>
    </citation>
    <scope>NUCLEOTIDE SEQUENCE [LARGE SCALE GENOMIC DNA]</scope>
    <source>
        <strain evidence="9 10">IFM 68171</strain>
    </source>
</reference>
<sequence>MSSPNPRKRPASGAPPMVPIPQMQQPFTPVQADQMFRWNGGVDGNGFVDPGSPAVNSFAMMPTPGAYGQPSPAPSTALARRQNSRALVPSGARSSFDHGTDNWAGFTDEPAYLQAANASMDEHDNIDRLEEMAQRAKREAQAKRKQIPPFVQKLSSFLDESRNTDLIRWSDKGDSFIVLDEDEFAKTLIPELFKHNNYASFVRQLNMYGFHKRVGLSDNSMKASERKNKSPSEYYNPYFRRGHPNLLWLINKPKSGNSKKKGKKEDAEGESDEDAAAEEAYSGQNLTSAHVGRGPVSNELGPLQKKDLIQVKSQIERLQQQQVAISNMLTKMRQDQNQLYQQAVMFQNMHERHENSINAILNFLANVFRKSLEEQGGVQSVQDLLASIIPNSQGHGQPQMSPGGGVVDLGGFVNQRPQNITSAVGTPKRQQRLLPPIPHQQANKAALMSPSTTPSPPVPPVPQVTHQGPQMGTVTELFDVSPNDTTSPAYMKNELQSNPQEGMMKIIHDTNAVSNSGIDLTDMAAKTSASMSDDQRSKMLSIMAGGTTSPTLPGSGVSNAIPVTSPATSLPAVATPALPVSGPSLSPILSTIPIMPPLHELQATQAQLEALQRLQSEQATQIDQLTSLLGPLSPSGRIPGLDEHGNPNTSYFDNVDYDQFINANAFSDPNYDAAGFDGIGIHNAGDATGDFNFSLDGNTATTTATADFIPGGASGAAASANGVNNSDGSSSSSGGNNVAPGFETGRVLETTSAANSPSTAGTEDVTPSELFDTNSPDHRGTKRRRKG</sequence>
<evidence type="ECO:0000256" key="3">
    <source>
        <dbReference type="ARBA" id="ARBA00023125"/>
    </source>
</evidence>
<dbReference type="Pfam" id="PF00447">
    <property type="entry name" value="HSF_DNA-bind"/>
    <property type="match status" value="1"/>
</dbReference>
<feature type="coiled-coil region" evidence="6">
    <location>
        <begin position="119"/>
        <end position="146"/>
    </location>
</feature>
<evidence type="ECO:0000313" key="9">
    <source>
        <dbReference type="EMBL" id="GAB1313170.1"/>
    </source>
</evidence>
<evidence type="ECO:0000256" key="1">
    <source>
        <dbReference type="ARBA" id="ARBA00004123"/>
    </source>
</evidence>
<feature type="region of interest" description="Disordered" evidence="7">
    <location>
        <begin position="723"/>
        <end position="787"/>
    </location>
</feature>
<dbReference type="InterPro" id="IPR036388">
    <property type="entry name" value="WH-like_DNA-bd_sf"/>
</dbReference>